<sequence>MSERWEQSISDWYEKSRTANLEYLDLSSTQSKVTTSDLANNLAVIFDRISLFSRISIKNHKVLLEKFTALEAENRKLKQEVANLSKLVIENQPITKSQVLEITEQISKQPKAIEEQAVKLSLDLKLKLEKVEALIEKISSWTNS</sequence>
<accession>A0A9E8Z3D9</accession>
<evidence type="ECO:0000256" key="1">
    <source>
        <dbReference type="SAM" id="Coils"/>
    </source>
</evidence>
<evidence type="ECO:0000313" key="2">
    <source>
        <dbReference type="EMBL" id="WAK97198.1"/>
    </source>
</evidence>
<protein>
    <submittedName>
        <fullName evidence="2">Uncharacterized protein</fullName>
    </submittedName>
</protein>
<organism evidence="2 3">
    <name type="scientific">Fatsia badnavirus 1</name>
    <dbReference type="NCBI Taxonomy" id="2999080"/>
    <lineage>
        <taxon>Viruses</taxon>
        <taxon>Riboviria</taxon>
        <taxon>Pararnavirae</taxon>
        <taxon>Artverviricota</taxon>
        <taxon>Revtraviricetes</taxon>
        <taxon>Ortervirales</taxon>
        <taxon>Caulimoviridae</taxon>
        <taxon>Badnavirus</taxon>
        <taxon>Badnavirus fatsiae</taxon>
    </lineage>
</organism>
<keyword evidence="3" id="KW-1185">Reference proteome</keyword>
<dbReference type="EMBL" id="OM540428">
    <property type="protein sequence ID" value="WAK97198.1"/>
    <property type="molecule type" value="Genomic_DNA"/>
</dbReference>
<reference evidence="2" key="1">
    <citation type="submission" date="2022-02" db="EMBL/GenBank/DDBJ databases">
        <authorList>
            <person name="Zhao M."/>
            <person name="Wen G."/>
            <person name="Chen Z."/>
            <person name="Wang Z."/>
            <person name="Li S."/>
            <person name="Gao L."/>
        </authorList>
    </citation>
    <scope>NUCLEOTIDE SEQUENCE</scope>
    <source>
        <strain evidence="2">XD</strain>
    </source>
</reference>
<dbReference type="InterPro" id="IPR010746">
    <property type="entry name" value="CYMV_Orf1"/>
</dbReference>
<proteinExistence type="predicted"/>
<evidence type="ECO:0000313" key="3">
    <source>
        <dbReference type="Proteomes" id="UP001250390"/>
    </source>
</evidence>
<dbReference type="Proteomes" id="UP001250390">
    <property type="component" value="Segment"/>
</dbReference>
<feature type="coiled-coil region" evidence="1">
    <location>
        <begin position="60"/>
        <end position="90"/>
    </location>
</feature>
<keyword evidence="1" id="KW-0175">Coiled coil</keyword>
<name>A0A9E8Z3D9_9VIRU</name>
<dbReference type="Pfam" id="PF07028">
    <property type="entry name" value="DUF1319"/>
    <property type="match status" value="1"/>
</dbReference>